<dbReference type="OrthoDB" id="3070at2759"/>
<evidence type="ECO:0000259" key="1">
    <source>
        <dbReference type="PROSITE" id="PS50908"/>
    </source>
</evidence>
<sequence length="264" mass="29525">MTAEELALEAAALEAIFGSDFTVEESADQRFHWSLRLRRDRVGLLLTFLVGDGYPQTSVPHLKVTSVEGLSSKQVRALEEYLRHVAEENLGSPSIYALYTAAQDWIDTNAGRTSVAETDWASNSLADAGCSRRPTATDDRFETKAETFTQFVEHETSEHATIERALGTPVTPETFAAWKKEFDRFLVEQGIMDSNEGLELEPETRIGSRGFRLKPTGRELFTMHQEIFVDDLDAQEESEDRAQVASLDGERQLAEQVDASLFLS</sequence>
<reference evidence="2 3" key="1">
    <citation type="journal article" date="2020" name="J. Phycol.">
        <title>Comparative genome analysis reveals Cyanidiococcus gen. nov., a new extremophilic red algal genus sister to Cyanidioschyzon (Cyanidioschyzonaceae, Rhodophyta).</title>
        <authorList>
            <person name="Liu S.-L."/>
            <person name="Chiang Y.-R."/>
            <person name="Yoon H.S."/>
            <person name="Fu H.-Y."/>
        </authorList>
    </citation>
    <scope>NUCLEOTIDE SEQUENCE [LARGE SCALE GENOMIC DNA]</scope>
    <source>
        <strain evidence="2 3">THAL066</strain>
    </source>
</reference>
<dbReference type="PANTHER" id="PTHR12292">
    <property type="entry name" value="RWD DOMAIN-CONTAINING PROTEIN"/>
    <property type="match status" value="1"/>
</dbReference>
<organism evidence="2 3">
    <name type="scientific">Cyanidiococcus yangmingshanensis</name>
    <dbReference type="NCBI Taxonomy" id="2690220"/>
    <lineage>
        <taxon>Eukaryota</taxon>
        <taxon>Rhodophyta</taxon>
        <taxon>Bangiophyceae</taxon>
        <taxon>Cyanidiales</taxon>
        <taxon>Cyanidiaceae</taxon>
        <taxon>Cyanidiococcus</taxon>
    </lineage>
</organism>
<dbReference type="Pfam" id="PF16543">
    <property type="entry name" value="DFRP_C"/>
    <property type="match status" value="1"/>
</dbReference>
<dbReference type="InterPro" id="IPR006575">
    <property type="entry name" value="RWD_dom"/>
</dbReference>
<gene>
    <name evidence="2" type="ORF">F1559_003322</name>
</gene>
<dbReference type="Pfam" id="PF05773">
    <property type="entry name" value="RWD"/>
    <property type="match status" value="1"/>
</dbReference>
<dbReference type="SUPFAM" id="SSF54495">
    <property type="entry name" value="UBC-like"/>
    <property type="match status" value="1"/>
</dbReference>
<dbReference type="Gene3D" id="3.10.110.10">
    <property type="entry name" value="Ubiquitin Conjugating Enzyme"/>
    <property type="match status" value="1"/>
</dbReference>
<evidence type="ECO:0000313" key="3">
    <source>
        <dbReference type="Proteomes" id="UP000530660"/>
    </source>
</evidence>
<dbReference type="AlphaFoldDB" id="A0A7J7IFA8"/>
<comment type="caution">
    <text evidence="2">The sequence shown here is derived from an EMBL/GenBank/DDBJ whole genome shotgun (WGS) entry which is preliminary data.</text>
</comment>
<protein>
    <recommendedName>
        <fullName evidence="1">RWD domain-containing protein</fullName>
    </recommendedName>
</protein>
<dbReference type="InterPro" id="IPR040213">
    <property type="entry name" value="GIR2-like"/>
</dbReference>
<dbReference type="Proteomes" id="UP000530660">
    <property type="component" value="Unassembled WGS sequence"/>
</dbReference>
<dbReference type="InterPro" id="IPR032378">
    <property type="entry name" value="ZC3H15/TMA46_C"/>
</dbReference>
<dbReference type="EMBL" id="VWRR01000013">
    <property type="protein sequence ID" value="KAF6001783.1"/>
    <property type="molecule type" value="Genomic_DNA"/>
</dbReference>
<name>A0A7J7IFA8_9RHOD</name>
<accession>A0A7J7IFA8</accession>
<evidence type="ECO:0000313" key="2">
    <source>
        <dbReference type="EMBL" id="KAF6001783.1"/>
    </source>
</evidence>
<feature type="domain" description="RWD" evidence="1">
    <location>
        <begin position="8"/>
        <end position="109"/>
    </location>
</feature>
<dbReference type="PROSITE" id="PS50908">
    <property type="entry name" value="RWD"/>
    <property type="match status" value="1"/>
</dbReference>
<keyword evidence="3" id="KW-1185">Reference proteome</keyword>
<dbReference type="InterPro" id="IPR016135">
    <property type="entry name" value="UBQ-conjugating_enzyme/RWD"/>
</dbReference>
<dbReference type="SMART" id="SM00591">
    <property type="entry name" value="RWD"/>
    <property type="match status" value="1"/>
</dbReference>
<proteinExistence type="predicted"/>